<reference evidence="1" key="1">
    <citation type="journal article" date="2023" name="Plant J.">
        <title>The genome of the king protea, Protea cynaroides.</title>
        <authorList>
            <person name="Chang J."/>
            <person name="Duong T.A."/>
            <person name="Schoeman C."/>
            <person name="Ma X."/>
            <person name="Roodt D."/>
            <person name="Barker N."/>
            <person name="Li Z."/>
            <person name="Van de Peer Y."/>
            <person name="Mizrachi E."/>
        </authorList>
    </citation>
    <scope>NUCLEOTIDE SEQUENCE</scope>
    <source>
        <tissue evidence="1">Young leaves</tissue>
    </source>
</reference>
<dbReference type="AlphaFoldDB" id="A0A9Q0K4Q1"/>
<evidence type="ECO:0000313" key="2">
    <source>
        <dbReference type="Proteomes" id="UP001141806"/>
    </source>
</evidence>
<keyword evidence="2" id="KW-1185">Reference proteome</keyword>
<comment type="caution">
    <text evidence="1">The sequence shown here is derived from an EMBL/GenBank/DDBJ whole genome shotgun (WGS) entry which is preliminary data.</text>
</comment>
<sequence>MLLSLTELSNPSGDPIFSSFSTPLLSSVANTLHMASFAVSYCWLSKRSKLSYSFFAPVASSIGGESQKQLAREEARYGSHLLLISRAVFFGREEDTKMGTYQAEVQSKDTQELLGYTLLTLLPFSL</sequence>
<name>A0A9Q0K4Q1_9MAGN</name>
<accession>A0A9Q0K4Q1</accession>
<organism evidence="1 2">
    <name type="scientific">Protea cynaroides</name>
    <dbReference type="NCBI Taxonomy" id="273540"/>
    <lineage>
        <taxon>Eukaryota</taxon>
        <taxon>Viridiplantae</taxon>
        <taxon>Streptophyta</taxon>
        <taxon>Embryophyta</taxon>
        <taxon>Tracheophyta</taxon>
        <taxon>Spermatophyta</taxon>
        <taxon>Magnoliopsida</taxon>
        <taxon>Proteales</taxon>
        <taxon>Proteaceae</taxon>
        <taxon>Protea</taxon>
    </lineage>
</organism>
<proteinExistence type="predicted"/>
<protein>
    <submittedName>
        <fullName evidence="1">Uncharacterized protein</fullName>
    </submittedName>
</protein>
<evidence type="ECO:0000313" key="1">
    <source>
        <dbReference type="EMBL" id="KAJ4963046.1"/>
    </source>
</evidence>
<dbReference type="EMBL" id="JAMYWD010000008">
    <property type="protein sequence ID" value="KAJ4963046.1"/>
    <property type="molecule type" value="Genomic_DNA"/>
</dbReference>
<gene>
    <name evidence="1" type="ORF">NE237_022985</name>
</gene>
<dbReference type="Proteomes" id="UP001141806">
    <property type="component" value="Unassembled WGS sequence"/>
</dbReference>